<name>A0ABR3FDT4_9AGAR</name>
<gene>
    <name evidence="1" type="ORF">V5O48_008476</name>
</gene>
<sequence length="94" mass="10497">MAEFDLISGGTRYKDLLARFLKNRADETLGSTNSNALGHAAIRAYAAYKNETFLDFATAWWNWGLLFTVSDADVSAKQFAKKNITIPTSCSNRR</sequence>
<accession>A0ABR3FDT4</accession>
<proteinExistence type="predicted"/>
<keyword evidence="2" id="KW-1185">Reference proteome</keyword>
<comment type="caution">
    <text evidence="1">The sequence shown here is derived from an EMBL/GenBank/DDBJ whole genome shotgun (WGS) entry which is preliminary data.</text>
</comment>
<evidence type="ECO:0000313" key="2">
    <source>
        <dbReference type="Proteomes" id="UP001465976"/>
    </source>
</evidence>
<protein>
    <submittedName>
        <fullName evidence="1">Uncharacterized protein</fullName>
    </submittedName>
</protein>
<organism evidence="1 2">
    <name type="scientific">Marasmius crinis-equi</name>
    <dbReference type="NCBI Taxonomy" id="585013"/>
    <lineage>
        <taxon>Eukaryota</taxon>
        <taxon>Fungi</taxon>
        <taxon>Dikarya</taxon>
        <taxon>Basidiomycota</taxon>
        <taxon>Agaricomycotina</taxon>
        <taxon>Agaricomycetes</taxon>
        <taxon>Agaricomycetidae</taxon>
        <taxon>Agaricales</taxon>
        <taxon>Marasmiineae</taxon>
        <taxon>Marasmiaceae</taxon>
        <taxon>Marasmius</taxon>
    </lineage>
</organism>
<dbReference type="Proteomes" id="UP001465976">
    <property type="component" value="Unassembled WGS sequence"/>
</dbReference>
<dbReference type="EMBL" id="JBAHYK010000500">
    <property type="protein sequence ID" value="KAL0573483.1"/>
    <property type="molecule type" value="Genomic_DNA"/>
</dbReference>
<reference evidence="1 2" key="1">
    <citation type="submission" date="2024-02" db="EMBL/GenBank/DDBJ databases">
        <title>A draft genome for the cacao thread blight pathogen Marasmius crinis-equi.</title>
        <authorList>
            <person name="Cohen S.P."/>
            <person name="Baruah I.K."/>
            <person name="Amoako-Attah I."/>
            <person name="Bukari Y."/>
            <person name="Meinhardt L.W."/>
            <person name="Bailey B.A."/>
        </authorList>
    </citation>
    <scope>NUCLEOTIDE SEQUENCE [LARGE SCALE GENOMIC DNA]</scope>
    <source>
        <strain evidence="1 2">GH-76</strain>
    </source>
</reference>
<evidence type="ECO:0000313" key="1">
    <source>
        <dbReference type="EMBL" id="KAL0573483.1"/>
    </source>
</evidence>